<dbReference type="Gene3D" id="1.10.1660.10">
    <property type="match status" value="1"/>
</dbReference>
<reference evidence="3 4" key="1">
    <citation type="journal article" date="2019" name="Int. J. Syst. Evol. Microbiol.">
        <title>The Global Catalogue of Microorganisms (GCM) 10K type strain sequencing project: providing services to taxonomists for standard genome sequencing and annotation.</title>
        <authorList>
            <consortium name="The Broad Institute Genomics Platform"/>
            <consortium name="The Broad Institute Genome Sequencing Center for Infectious Disease"/>
            <person name="Wu L."/>
            <person name="Ma J."/>
        </authorList>
    </citation>
    <scope>NUCLEOTIDE SEQUENCE [LARGE SCALE GENOMIC DNA]</scope>
    <source>
        <strain evidence="3 4">JCM 10303</strain>
    </source>
</reference>
<accession>A0ABN1D104</accession>
<comment type="caution">
    <text evidence="3">The sequence shown here is derived from an EMBL/GenBank/DDBJ whole genome shotgun (WGS) entry which is preliminary data.</text>
</comment>
<evidence type="ECO:0000256" key="1">
    <source>
        <dbReference type="ARBA" id="ARBA00023125"/>
    </source>
</evidence>
<dbReference type="PROSITE" id="PS50937">
    <property type="entry name" value="HTH_MERR_2"/>
    <property type="match status" value="1"/>
</dbReference>
<dbReference type="PRINTS" id="PR00040">
    <property type="entry name" value="HTHMERR"/>
</dbReference>
<dbReference type="InterPro" id="IPR009061">
    <property type="entry name" value="DNA-bd_dom_put_sf"/>
</dbReference>
<dbReference type="PANTHER" id="PTHR30204">
    <property type="entry name" value="REDOX-CYCLING DRUG-SENSING TRANSCRIPTIONAL ACTIVATOR SOXR"/>
    <property type="match status" value="1"/>
</dbReference>
<proteinExistence type="predicted"/>
<sequence length="259" mass="28389">MRIGELAELVGVSTRTVRHYHRRGLMPEPVRRANGYRVYGLRDAIVLARIRRLTELGLSLDEVGDVLADDQGRELHEILLALDEDLAVQEQRIRERRGRLAVLIESAERGELEADDAVSEDMRRFLSKRDSAIRVLPESEMAERERELLALMDSTGGGDRPLAAMLPVTPEDAVRGHELHLRLDELADAAVDDPRVEALAAAIVEGVPAEVVAALEAEGLRDLDMGDSFSAALPGSVGPAQAEVLRQVIRMLAARSATS</sequence>
<feature type="domain" description="HTH merR-type" evidence="2">
    <location>
        <begin position="1"/>
        <end position="69"/>
    </location>
</feature>
<organism evidence="3 4">
    <name type="scientific">Saccharopolyspora erythraea</name>
    <name type="common">Streptomyces erythraeus</name>
    <dbReference type="NCBI Taxonomy" id="1836"/>
    <lineage>
        <taxon>Bacteria</taxon>
        <taxon>Bacillati</taxon>
        <taxon>Actinomycetota</taxon>
        <taxon>Actinomycetes</taxon>
        <taxon>Pseudonocardiales</taxon>
        <taxon>Pseudonocardiaceae</taxon>
        <taxon>Saccharopolyspora</taxon>
    </lineage>
</organism>
<dbReference type="RefSeq" id="WP_009944505.1">
    <property type="nucleotide sequence ID" value="NZ_BAAAGS010000020.1"/>
</dbReference>
<dbReference type="CDD" id="cd01106">
    <property type="entry name" value="HTH_TipAL-Mta"/>
    <property type="match status" value="1"/>
</dbReference>
<keyword evidence="4" id="KW-1185">Reference proteome</keyword>
<dbReference type="InterPro" id="IPR047057">
    <property type="entry name" value="MerR_fam"/>
</dbReference>
<evidence type="ECO:0000313" key="3">
    <source>
        <dbReference type="EMBL" id="GAA0531368.1"/>
    </source>
</evidence>
<dbReference type="SUPFAM" id="SSF46955">
    <property type="entry name" value="Putative DNA-binding domain"/>
    <property type="match status" value="1"/>
</dbReference>
<evidence type="ECO:0000313" key="4">
    <source>
        <dbReference type="Proteomes" id="UP001500729"/>
    </source>
</evidence>
<name>A0ABN1D104_SACER</name>
<evidence type="ECO:0000259" key="2">
    <source>
        <dbReference type="PROSITE" id="PS50937"/>
    </source>
</evidence>
<keyword evidence="1" id="KW-0238">DNA-binding</keyword>
<dbReference type="Pfam" id="PF13411">
    <property type="entry name" value="MerR_1"/>
    <property type="match status" value="1"/>
</dbReference>
<dbReference type="PANTHER" id="PTHR30204:SF93">
    <property type="entry name" value="HTH MERR-TYPE DOMAIN-CONTAINING PROTEIN"/>
    <property type="match status" value="1"/>
</dbReference>
<dbReference type="Proteomes" id="UP001500729">
    <property type="component" value="Unassembled WGS sequence"/>
</dbReference>
<dbReference type="InterPro" id="IPR000551">
    <property type="entry name" value="MerR-type_HTH_dom"/>
</dbReference>
<dbReference type="EMBL" id="BAAAGS010000020">
    <property type="protein sequence ID" value="GAA0531368.1"/>
    <property type="molecule type" value="Genomic_DNA"/>
</dbReference>
<gene>
    <name evidence="3" type="ORF">GCM10009533_33160</name>
</gene>
<dbReference type="SMART" id="SM00422">
    <property type="entry name" value="HTH_MERR"/>
    <property type="match status" value="1"/>
</dbReference>
<protein>
    <submittedName>
        <fullName evidence="3">MerR family transcriptional regulator</fullName>
    </submittedName>
</protein>